<dbReference type="OrthoDB" id="5322539at2759"/>
<dbReference type="AlphaFoldDB" id="A0A0H2S732"/>
<proteinExistence type="predicted"/>
<dbReference type="PANTHER" id="PTHR35041:SF6">
    <property type="entry name" value="FORMYLMETHIONINE DEFORMYLASE-LIKE PROTEIN-RELATED"/>
    <property type="match status" value="1"/>
</dbReference>
<evidence type="ECO:0000256" key="1">
    <source>
        <dbReference type="SAM" id="Phobius"/>
    </source>
</evidence>
<reference evidence="2 3" key="1">
    <citation type="submission" date="2015-04" db="EMBL/GenBank/DDBJ databases">
        <title>Complete genome sequence of Schizopora paradoxa KUC8140, a cosmopolitan wood degrader in East Asia.</title>
        <authorList>
            <consortium name="DOE Joint Genome Institute"/>
            <person name="Min B."/>
            <person name="Park H."/>
            <person name="Jang Y."/>
            <person name="Kim J.-J."/>
            <person name="Kim K.H."/>
            <person name="Pangilinan J."/>
            <person name="Lipzen A."/>
            <person name="Riley R."/>
            <person name="Grigoriev I.V."/>
            <person name="Spatafora J.W."/>
            <person name="Choi I.-G."/>
        </authorList>
    </citation>
    <scope>NUCLEOTIDE SEQUENCE [LARGE SCALE GENOMIC DNA]</scope>
    <source>
        <strain evidence="2 3">KUC8140</strain>
    </source>
</reference>
<accession>A0A0H2S732</accession>
<evidence type="ECO:0000313" key="2">
    <source>
        <dbReference type="EMBL" id="KLO12656.1"/>
    </source>
</evidence>
<dbReference type="InParanoid" id="A0A0H2S732"/>
<keyword evidence="1" id="KW-0812">Transmembrane</keyword>
<keyword evidence="1" id="KW-0472">Membrane</keyword>
<dbReference type="EMBL" id="KQ085973">
    <property type="protein sequence ID" value="KLO12656.1"/>
    <property type="molecule type" value="Genomic_DNA"/>
</dbReference>
<keyword evidence="1" id="KW-1133">Transmembrane helix</keyword>
<name>A0A0H2S732_9AGAM</name>
<dbReference type="STRING" id="27342.A0A0H2S732"/>
<gene>
    <name evidence="2" type="ORF">SCHPADRAFT_405483</name>
</gene>
<keyword evidence="3" id="KW-1185">Reference proteome</keyword>
<organism evidence="2 3">
    <name type="scientific">Schizopora paradoxa</name>
    <dbReference type="NCBI Taxonomy" id="27342"/>
    <lineage>
        <taxon>Eukaryota</taxon>
        <taxon>Fungi</taxon>
        <taxon>Dikarya</taxon>
        <taxon>Basidiomycota</taxon>
        <taxon>Agaricomycotina</taxon>
        <taxon>Agaricomycetes</taxon>
        <taxon>Hymenochaetales</taxon>
        <taxon>Schizoporaceae</taxon>
        <taxon>Schizopora</taxon>
    </lineage>
</organism>
<sequence>MTKCTQRPGACRTTRRCISSVMSLQGSSSPRYPAVMALEDRILPRWVAGASNPYVGMHLLLQISRTNSFLAASMPRRSRFLTAVHAKMLLFIVATLICMVLHNVYYRYLDGKAPSFSLKASDRSSWPRNQTVVSDIGTAISYVAQVFLAMVISASCVQLYWLAIRSRGHRIAQIDALMSVHASPFSLPLLRALSASISVCVVAMLASSASVVSIFAPSAIKLNTNHLQTSDCTVSAPRNLSSIVTPATDNNYLSPMGAVLASGTFLPPVIQCDMGSSSQCSYDLQFAGPGLSCEDVTTISNYTTFANARQLNTTNTINLFQAELVPQDSNLYMQIAVQSWDVKRQLYQASNCTGVSRSYSVTMSKSTATPYNITVTGNDVISKIQANETAPPDFESFYMYNILNLMQQMRITIEHGFYPTAVLQVPINMNPTESIAGMPFGDNNGGGLGFYGLDSNVTWADNMTQALEVFAQNMTMSLFSGQILNYNSDDSNVLQNVTTTCSTFVSAYEYTPYHLYLTYGAAMAVAVVCAFWGAIAIAQNGVAENLDFSRILRSVLNERLFFAKDGLTEDTRLRADDTVEGKLVPSIL</sequence>
<feature type="transmembrane region" description="Helical" evidence="1">
    <location>
        <begin position="516"/>
        <end position="538"/>
    </location>
</feature>
<feature type="transmembrane region" description="Helical" evidence="1">
    <location>
        <begin position="139"/>
        <end position="163"/>
    </location>
</feature>
<evidence type="ECO:0000313" key="3">
    <source>
        <dbReference type="Proteomes" id="UP000053477"/>
    </source>
</evidence>
<dbReference type="PANTHER" id="PTHR35041">
    <property type="entry name" value="MEDIATOR OF RNA POLYMERASE II TRANSCRIPTION SUBUNIT 1"/>
    <property type="match status" value="1"/>
</dbReference>
<protein>
    <submittedName>
        <fullName evidence="2">Uncharacterized protein</fullName>
    </submittedName>
</protein>
<dbReference type="Proteomes" id="UP000053477">
    <property type="component" value="Unassembled WGS sequence"/>
</dbReference>
<feature type="transmembrane region" description="Helical" evidence="1">
    <location>
        <begin position="84"/>
        <end position="106"/>
    </location>
</feature>